<keyword evidence="2" id="KW-0472">Membrane</keyword>
<reference evidence="5" key="1">
    <citation type="submission" date="2023-10" db="EMBL/GenBank/DDBJ databases">
        <authorList>
            <consortium name="PulseNet: The National Subtyping Network for Foodborne Disease Surveillance"/>
        </authorList>
    </citation>
    <scope>NUCLEOTIDE SEQUENCE</scope>
    <source>
        <strain evidence="5">PNUSAV004886</strain>
    </source>
</reference>
<gene>
    <name evidence="5" type="primary">bamE</name>
    <name evidence="5" type="ORF">RZY48_004283</name>
</gene>
<name>A0AAI9CYJ6_9VIBR</name>
<dbReference type="InterPro" id="IPR037873">
    <property type="entry name" value="BamE-like"/>
</dbReference>
<evidence type="ECO:0000313" key="5">
    <source>
        <dbReference type="EMBL" id="ELN6934751.1"/>
    </source>
</evidence>
<sequence>MNKIKPLYVSAALNVALLTAVIAMALPEEKLPEPVDLSIYTQQDLTKSLLVERGMNKEQVISVFGSPALKEILDSSEEWHYCKTGELADEYVVVSFKDNVVSTMSNYTVSWLDVVFQHTQTPTEATVAAGGYGDCKLTAKMGTYKN</sequence>
<evidence type="ECO:0000256" key="1">
    <source>
        <dbReference type="ARBA" id="ARBA00022729"/>
    </source>
</evidence>
<protein>
    <submittedName>
        <fullName evidence="5">Outer membrane protein assembly factor BamE</fullName>
    </submittedName>
</protein>
<feature type="signal peptide" evidence="3">
    <location>
        <begin position="1"/>
        <end position="25"/>
    </location>
</feature>
<proteinExistence type="predicted"/>
<dbReference type="Pfam" id="PF04355">
    <property type="entry name" value="BamE"/>
    <property type="match status" value="1"/>
</dbReference>
<dbReference type="GO" id="GO:0019867">
    <property type="term" value="C:outer membrane"/>
    <property type="evidence" value="ECO:0007669"/>
    <property type="project" value="InterPro"/>
</dbReference>
<dbReference type="InterPro" id="IPR007450">
    <property type="entry name" value="BamE_dom"/>
</dbReference>
<feature type="domain" description="Outer membrane protein assembly factor BamE" evidence="4">
    <location>
        <begin position="51"/>
        <end position="102"/>
    </location>
</feature>
<organism evidence="5 6">
    <name type="scientific">Vibrio navarrensis</name>
    <dbReference type="NCBI Taxonomy" id="29495"/>
    <lineage>
        <taxon>Bacteria</taxon>
        <taxon>Pseudomonadati</taxon>
        <taxon>Pseudomonadota</taxon>
        <taxon>Gammaproteobacteria</taxon>
        <taxon>Vibrionales</taxon>
        <taxon>Vibrionaceae</taxon>
        <taxon>Vibrio</taxon>
    </lineage>
</organism>
<dbReference type="EMBL" id="ABNSCA010000076">
    <property type="protein sequence ID" value="ELN6934751.1"/>
    <property type="molecule type" value="Genomic_DNA"/>
</dbReference>
<dbReference type="AlphaFoldDB" id="A0AAI9CYJ6"/>
<evidence type="ECO:0000313" key="6">
    <source>
        <dbReference type="Proteomes" id="UP001253463"/>
    </source>
</evidence>
<evidence type="ECO:0000259" key="4">
    <source>
        <dbReference type="Pfam" id="PF04355"/>
    </source>
</evidence>
<evidence type="ECO:0000256" key="2">
    <source>
        <dbReference type="ARBA" id="ARBA00023136"/>
    </source>
</evidence>
<dbReference type="Proteomes" id="UP001253463">
    <property type="component" value="Unassembled WGS sequence"/>
</dbReference>
<dbReference type="Gene3D" id="3.30.1450.10">
    <property type="match status" value="1"/>
</dbReference>
<comment type="caution">
    <text evidence="5">The sequence shown here is derived from an EMBL/GenBank/DDBJ whole genome shotgun (WGS) entry which is preliminary data.</text>
</comment>
<evidence type="ECO:0000256" key="3">
    <source>
        <dbReference type="SAM" id="SignalP"/>
    </source>
</evidence>
<feature type="chain" id="PRO_5042543994" evidence="3">
    <location>
        <begin position="26"/>
        <end position="146"/>
    </location>
</feature>
<keyword evidence="1 3" id="KW-0732">Signal</keyword>
<accession>A0AAI9CYJ6</accession>